<keyword evidence="1" id="KW-0808">Transferase</keyword>
<comment type="caution">
    <text evidence="1">The sequence shown here is derived from an EMBL/GenBank/DDBJ whole genome shotgun (WGS) entry which is preliminary data.</text>
</comment>
<dbReference type="Gene3D" id="3.40.50.300">
    <property type="entry name" value="P-loop containing nucleotide triphosphate hydrolases"/>
    <property type="match status" value="1"/>
</dbReference>
<dbReference type="SUPFAM" id="SSF52540">
    <property type="entry name" value="P-loop containing nucleoside triphosphate hydrolases"/>
    <property type="match status" value="1"/>
</dbReference>
<gene>
    <name evidence="1" type="ORF">UFB30_10510</name>
</gene>
<dbReference type="NCBIfam" id="NF005253">
    <property type="entry name" value="PRK06762.1-4"/>
    <property type="match status" value="1"/>
</dbReference>
<evidence type="ECO:0000313" key="1">
    <source>
        <dbReference type="EMBL" id="MDZ5712657.1"/>
    </source>
</evidence>
<sequence>MESQLIILRGNSGSGKTTIAKRLQRHLGLGTLLVSQDVVRRDMLMVHDREGNPSIDLTRQIAEYGKGTCEFVIVEGIFNSSRYGDMLKELIDFYDKKAYTYYFDLSFEETVRRHHTRDKKMDFGEDSMRAWWNPVDVLGVEGEVLLTDDMSEDEVLERVLASLKVGLEKI</sequence>
<protein>
    <submittedName>
        <fullName evidence="1">Kinase</fullName>
    </submittedName>
</protein>
<dbReference type="EMBL" id="JAXQNN010000003">
    <property type="protein sequence ID" value="MDZ5712657.1"/>
    <property type="molecule type" value="Genomic_DNA"/>
</dbReference>
<keyword evidence="1" id="KW-0418">Kinase</keyword>
<dbReference type="GO" id="GO:0016301">
    <property type="term" value="F:kinase activity"/>
    <property type="evidence" value="ECO:0007669"/>
    <property type="project" value="UniProtKB-KW"/>
</dbReference>
<dbReference type="Proteomes" id="UP001292084">
    <property type="component" value="Unassembled WGS sequence"/>
</dbReference>
<organism evidence="1 2">
    <name type="scientific">Jeotgalibacillus haloalkalitolerans</name>
    <dbReference type="NCBI Taxonomy" id="3104292"/>
    <lineage>
        <taxon>Bacteria</taxon>
        <taxon>Bacillati</taxon>
        <taxon>Bacillota</taxon>
        <taxon>Bacilli</taxon>
        <taxon>Bacillales</taxon>
        <taxon>Caryophanaceae</taxon>
        <taxon>Jeotgalibacillus</taxon>
    </lineage>
</organism>
<dbReference type="RefSeq" id="WP_322421856.1">
    <property type="nucleotide sequence ID" value="NZ_JAXQNN010000003.1"/>
</dbReference>
<dbReference type="NCBIfam" id="NF005251">
    <property type="entry name" value="PRK06762.1-1"/>
    <property type="match status" value="1"/>
</dbReference>
<proteinExistence type="predicted"/>
<accession>A0ABU5KN15</accession>
<keyword evidence="2" id="KW-1185">Reference proteome</keyword>
<reference evidence="1 2" key="1">
    <citation type="submission" date="2023-12" db="EMBL/GenBank/DDBJ databases">
        <title>Jeotgalibacillus haloalkaliphilus sp. nov., a novel salt-tolerant bacteria, isolated from the estuary of the Fenhe River into the Yellow River.</title>
        <authorList>
            <person name="Li Y."/>
        </authorList>
    </citation>
    <scope>NUCLEOTIDE SEQUENCE [LARGE SCALE GENOMIC DNA]</scope>
    <source>
        <strain evidence="1 2">HH7-29</strain>
    </source>
</reference>
<dbReference type="InterPro" id="IPR027417">
    <property type="entry name" value="P-loop_NTPase"/>
</dbReference>
<evidence type="ECO:0000313" key="2">
    <source>
        <dbReference type="Proteomes" id="UP001292084"/>
    </source>
</evidence>
<dbReference type="Pfam" id="PF13671">
    <property type="entry name" value="AAA_33"/>
    <property type="match status" value="1"/>
</dbReference>
<name>A0ABU5KN15_9BACL</name>
<dbReference type="NCBIfam" id="NF005255">
    <property type="entry name" value="PRK06762.2-2"/>
    <property type="match status" value="1"/>
</dbReference>